<dbReference type="InterPro" id="IPR014009">
    <property type="entry name" value="PIK_FAT"/>
</dbReference>
<evidence type="ECO:0000256" key="9">
    <source>
        <dbReference type="ARBA" id="ARBA00022777"/>
    </source>
</evidence>
<evidence type="ECO:0000256" key="13">
    <source>
        <dbReference type="ARBA" id="ARBA00047899"/>
    </source>
</evidence>
<dbReference type="InterPro" id="IPR018936">
    <property type="entry name" value="PI3/4_kinase_CS"/>
</dbReference>
<evidence type="ECO:0000313" key="20">
    <source>
        <dbReference type="Proteomes" id="UP000078512"/>
    </source>
</evidence>
<dbReference type="SMART" id="SM01344">
    <property type="entry name" value="NUC194"/>
    <property type="match status" value="1"/>
</dbReference>
<dbReference type="InterPro" id="IPR011009">
    <property type="entry name" value="Kinase-like_dom_sf"/>
</dbReference>
<evidence type="ECO:0000256" key="6">
    <source>
        <dbReference type="ARBA" id="ARBA00022679"/>
    </source>
</evidence>
<dbReference type="PROSITE" id="PS50290">
    <property type="entry name" value="PI3_4_KINASE_3"/>
    <property type="match status" value="1"/>
</dbReference>
<keyword evidence="5" id="KW-0597">Phosphoprotein</keyword>
<dbReference type="InterPro" id="IPR036940">
    <property type="entry name" value="PI3/4_kinase_cat_sf"/>
</dbReference>
<dbReference type="STRING" id="1314771.A0A197K9Y0"/>
<dbReference type="CDD" id="cd05172">
    <property type="entry name" value="PIKKc_DNA-PK"/>
    <property type="match status" value="1"/>
</dbReference>
<dbReference type="InterPro" id="IPR016024">
    <property type="entry name" value="ARM-type_fold"/>
</dbReference>
<evidence type="ECO:0000256" key="1">
    <source>
        <dbReference type="ARBA" id="ARBA00004604"/>
    </source>
</evidence>
<dbReference type="SMART" id="SM00146">
    <property type="entry name" value="PI3Kc"/>
    <property type="match status" value="1"/>
</dbReference>
<keyword evidence="10" id="KW-0067">ATP-binding</keyword>
<dbReference type="PROSITE" id="PS00916">
    <property type="entry name" value="PI3_4_KINASE_2"/>
    <property type="match status" value="1"/>
</dbReference>
<dbReference type="GO" id="GO:0005524">
    <property type="term" value="F:ATP binding"/>
    <property type="evidence" value="ECO:0007669"/>
    <property type="project" value="UniProtKB-KW"/>
</dbReference>
<proteinExistence type="predicted"/>
<feature type="domain" description="FATC" evidence="18">
    <location>
        <begin position="4039"/>
        <end position="4071"/>
    </location>
</feature>
<dbReference type="PANTHER" id="PTHR11139">
    <property type="entry name" value="ATAXIA TELANGIECTASIA MUTATED ATM -RELATED"/>
    <property type="match status" value="1"/>
</dbReference>
<keyword evidence="20" id="KW-1185">Reference proteome</keyword>
<evidence type="ECO:0000259" key="16">
    <source>
        <dbReference type="PROSITE" id="PS50290"/>
    </source>
</evidence>
<evidence type="ECO:0000313" key="19">
    <source>
        <dbReference type="EMBL" id="OAQ33491.1"/>
    </source>
</evidence>
<feature type="domain" description="PI3K/PI4K catalytic" evidence="16">
    <location>
        <begin position="3665"/>
        <end position="3991"/>
    </location>
</feature>
<dbReference type="Gene3D" id="3.30.1010.10">
    <property type="entry name" value="Phosphatidylinositol 3-kinase Catalytic Subunit, Chain A, domain 4"/>
    <property type="match status" value="1"/>
</dbReference>
<keyword evidence="4" id="KW-0723">Serine/threonine-protein kinase</keyword>
<dbReference type="GO" id="GO:0004677">
    <property type="term" value="F:DNA-dependent protein kinase activity"/>
    <property type="evidence" value="ECO:0007669"/>
    <property type="project" value="InterPro"/>
</dbReference>
<dbReference type="SUPFAM" id="SSF48371">
    <property type="entry name" value="ARM repeat"/>
    <property type="match status" value="3"/>
</dbReference>
<accession>A0A197K9Y0</accession>
<dbReference type="InterPro" id="IPR037706">
    <property type="entry name" value="DNA-PK_dom"/>
</dbReference>
<comment type="catalytic activity">
    <reaction evidence="13">
        <text>L-threonyl-[protein] + ATP = O-phospho-L-threonyl-[protein] + ADP + H(+)</text>
        <dbReference type="Rhea" id="RHEA:46608"/>
        <dbReference type="Rhea" id="RHEA-COMP:11060"/>
        <dbReference type="Rhea" id="RHEA-COMP:11605"/>
        <dbReference type="ChEBI" id="CHEBI:15378"/>
        <dbReference type="ChEBI" id="CHEBI:30013"/>
        <dbReference type="ChEBI" id="CHEBI:30616"/>
        <dbReference type="ChEBI" id="CHEBI:61977"/>
        <dbReference type="ChEBI" id="CHEBI:456216"/>
        <dbReference type="EC" id="2.7.11.1"/>
    </reaction>
</comment>
<dbReference type="InterPro" id="IPR003151">
    <property type="entry name" value="PIK-rel_kinase_FAT"/>
</dbReference>
<dbReference type="PROSITE" id="PS51190">
    <property type="entry name" value="FATC"/>
    <property type="match status" value="1"/>
</dbReference>
<dbReference type="EMBL" id="KV442021">
    <property type="protein sequence ID" value="OAQ33491.1"/>
    <property type="molecule type" value="Genomic_DNA"/>
</dbReference>
<dbReference type="SMART" id="SM01343">
    <property type="entry name" value="FATC"/>
    <property type="match status" value="1"/>
</dbReference>
<evidence type="ECO:0000256" key="12">
    <source>
        <dbReference type="ARBA" id="ARBA00023242"/>
    </source>
</evidence>
<keyword evidence="12" id="KW-0539">Nucleus</keyword>
<feature type="domain" description="FAT" evidence="17">
    <location>
        <begin position="2832"/>
        <end position="3478"/>
    </location>
</feature>
<comment type="subcellular location">
    <subcellularLocation>
        <location evidence="1">Nucleus</location>
        <location evidence="1">Nucleolus</location>
    </subcellularLocation>
</comment>
<dbReference type="GO" id="GO:0035556">
    <property type="term" value="P:intracellular signal transduction"/>
    <property type="evidence" value="ECO:0007669"/>
    <property type="project" value="UniProtKB-ARBA"/>
</dbReference>
<evidence type="ECO:0000256" key="10">
    <source>
        <dbReference type="ARBA" id="ARBA00022840"/>
    </source>
</evidence>
<evidence type="ECO:0000256" key="8">
    <source>
        <dbReference type="ARBA" id="ARBA00022763"/>
    </source>
</evidence>
<comment type="catalytic activity">
    <reaction evidence="14">
        <text>L-seryl-[protein] + ATP = O-phospho-L-seryl-[protein] + ADP + H(+)</text>
        <dbReference type="Rhea" id="RHEA:17989"/>
        <dbReference type="Rhea" id="RHEA-COMP:9863"/>
        <dbReference type="Rhea" id="RHEA-COMP:11604"/>
        <dbReference type="ChEBI" id="CHEBI:15378"/>
        <dbReference type="ChEBI" id="CHEBI:29999"/>
        <dbReference type="ChEBI" id="CHEBI:30616"/>
        <dbReference type="ChEBI" id="CHEBI:83421"/>
        <dbReference type="ChEBI" id="CHEBI:456216"/>
        <dbReference type="EC" id="2.7.11.1"/>
    </reaction>
</comment>
<feature type="compositionally biased region" description="Basic and acidic residues" evidence="15">
    <location>
        <begin position="2054"/>
        <end position="2066"/>
    </location>
</feature>
<keyword evidence="8" id="KW-0227">DNA damage</keyword>
<dbReference type="Pfam" id="PF02259">
    <property type="entry name" value="FAT"/>
    <property type="match status" value="1"/>
</dbReference>
<organism evidence="19 20">
    <name type="scientific">Linnemannia elongata AG-77</name>
    <dbReference type="NCBI Taxonomy" id="1314771"/>
    <lineage>
        <taxon>Eukaryota</taxon>
        <taxon>Fungi</taxon>
        <taxon>Fungi incertae sedis</taxon>
        <taxon>Mucoromycota</taxon>
        <taxon>Mortierellomycotina</taxon>
        <taxon>Mortierellomycetes</taxon>
        <taxon>Mortierellales</taxon>
        <taxon>Mortierellaceae</taxon>
        <taxon>Linnemannia</taxon>
    </lineage>
</organism>
<dbReference type="Pfam" id="PF00454">
    <property type="entry name" value="PI3_PI4_kinase"/>
    <property type="match status" value="1"/>
</dbReference>
<name>A0A197K9Y0_9FUNG</name>
<evidence type="ECO:0000256" key="11">
    <source>
        <dbReference type="ARBA" id="ARBA00023204"/>
    </source>
</evidence>
<evidence type="ECO:0000259" key="17">
    <source>
        <dbReference type="PROSITE" id="PS51189"/>
    </source>
</evidence>
<dbReference type="InterPro" id="IPR012582">
    <property type="entry name" value="DNAPKcs_CC3"/>
</dbReference>
<dbReference type="InterPro" id="IPR045581">
    <property type="entry name" value="DNAPKcs_CC5"/>
</dbReference>
<dbReference type="EC" id="2.7.11.1" evidence="2"/>
<dbReference type="Pfam" id="PF20500">
    <property type="entry name" value="DNA-PKcs_N"/>
    <property type="match status" value="1"/>
</dbReference>
<reference evidence="19 20" key="1">
    <citation type="submission" date="2016-05" db="EMBL/GenBank/DDBJ databases">
        <title>Genome sequencing reveals origins of a unique bacterial endosymbiosis in the earliest lineages of terrestrial Fungi.</title>
        <authorList>
            <consortium name="DOE Joint Genome Institute"/>
            <person name="Uehling J."/>
            <person name="Gryganskyi A."/>
            <person name="Hameed K."/>
            <person name="Tschaplinski T."/>
            <person name="Misztal P."/>
            <person name="Wu S."/>
            <person name="Desiro A."/>
            <person name="Vande Pol N."/>
            <person name="Du Z.-Y."/>
            <person name="Zienkiewicz A."/>
            <person name="Zienkiewicz K."/>
            <person name="Morin E."/>
            <person name="Tisserant E."/>
            <person name="Splivallo R."/>
            <person name="Hainaut M."/>
            <person name="Henrissat B."/>
            <person name="Ohm R."/>
            <person name="Kuo A."/>
            <person name="Yan J."/>
            <person name="Lipzen A."/>
            <person name="Nolan M."/>
            <person name="Labutti K."/>
            <person name="Barry K."/>
            <person name="Goldstein A."/>
            <person name="Labbe J."/>
            <person name="Schadt C."/>
            <person name="Tuskan G."/>
            <person name="Grigoriev I."/>
            <person name="Martin F."/>
            <person name="Vilgalys R."/>
            <person name="Bonito G."/>
        </authorList>
    </citation>
    <scope>NUCLEOTIDE SEQUENCE [LARGE SCALE GENOMIC DNA]</scope>
    <source>
        <strain evidence="19 20">AG-77</strain>
    </source>
</reference>
<dbReference type="Pfam" id="PF02260">
    <property type="entry name" value="FATC"/>
    <property type="match status" value="1"/>
</dbReference>
<dbReference type="InterPro" id="IPR046804">
    <property type="entry name" value="DNA-PKcs_N"/>
</dbReference>
<keyword evidence="11" id="KW-0234">DNA repair</keyword>
<dbReference type="PANTHER" id="PTHR11139:SF68">
    <property type="entry name" value="DNA-DEPENDENT PROTEIN KINASE CATALYTIC SUBUNIT"/>
    <property type="match status" value="1"/>
</dbReference>
<dbReference type="SUPFAM" id="SSF56112">
    <property type="entry name" value="Protein kinase-like (PK-like)"/>
    <property type="match status" value="1"/>
</dbReference>
<dbReference type="Pfam" id="PF08163">
    <property type="entry name" value="DNAPKcs_CC3"/>
    <property type="match status" value="1"/>
</dbReference>
<dbReference type="InterPro" id="IPR000403">
    <property type="entry name" value="PI3/4_kinase_cat_dom"/>
</dbReference>
<evidence type="ECO:0000259" key="18">
    <source>
        <dbReference type="PROSITE" id="PS51190"/>
    </source>
</evidence>
<dbReference type="OrthoDB" id="381190at2759"/>
<evidence type="ECO:0000256" key="15">
    <source>
        <dbReference type="SAM" id="MobiDB-lite"/>
    </source>
</evidence>
<evidence type="ECO:0000256" key="2">
    <source>
        <dbReference type="ARBA" id="ARBA00012513"/>
    </source>
</evidence>
<feature type="region of interest" description="Disordered" evidence="15">
    <location>
        <begin position="2019"/>
        <end position="2066"/>
    </location>
</feature>
<evidence type="ECO:0000256" key="14">
    <source>
        <dbReference type="ARBA" id="ARBA00048679"/>
    </source>
</evidence>
<dbReference type="InterPro" id="IPR050517">
    <property type="entry name" value="DDR_Repair_Kinase"/>
</dbReference>
<evidence type="ECO:0000256" key="3">
    <source>
        <dbReference type="ARBA" id="ARBA00018077"/>
    </source>
</evidence>
<dbReference type="Pfam" id="PF20502">
    <property type="entry name" value="DNAPKcs_CC1-2"/>
    <property type="match status" value="1"/>
</dbReference>
<dbReference type="GO" id="GO:0000723">
    <property type="term" value="P:telomere maintenance"/>
    <property type="evidence" value="ECO:0007669"/>
    <property type="project" value="TreeGrafter"/>
</dbReference>
<dbReference type="InterPro" id="IPR003152">
    <property type="entry name" value="FATC_dom"/>
</dbReference>
<sequence length="4071" mass="460959">MSSPLDHLRLTLVELIDDINDPDIGNFDSQAAATNICNIAISDLREDELDMATSLLFNPDKGILHFLRRSLDKKVHGDAKVIFLEFTAEYLTRSPATMPPFIVDIKRTCQTLFLNDSAAKVKRASLLPIKIILSSYTSLIDPEALDITGLFTKCFTAYGTQQTKMGGTVKAEVLEVLGMVARYFPKIAAECLESIVRWCTSTVETQLSAGGKQELSLVAGAILGLDNCLYSLSSESAATKVPAIMRFVKTLVNVPEDLSRYAAPVAALDLFAHHIHLFQPLLIDIYEWMYQRIAGYCEHTHDKMSKCGYNALDVFLQEIADVLTTSPTTEKEYQCFLFFTTNFKQIISTEVVTTLAQYKAMSVAIRGYGYFAAPCKHIAPDQLPKLLAHLLTKSAFLVSSNTNEGIDGSTSHLAAFITSYTFVAEVYDEIPELLMTALNQMANVAIVNFAKLSYYNRIDCTIAIERLLISLFNKGEGVLRGFFDKFSYRLLVFTSSDISRSLADLFKANRQPGATESIPHSYTIYLFLWRNLFKPNALSKDLKKNFTEISDDDQERFLQIIYGSTMESFKRLVSLLNLSVSDAEVPTDNEAADEEDSAPESRLLDPDASMELVSTVPNSGDVAKLQANCAKDFVIFQNLTEFWQLFLPEIRPDLFGRWTYVIGNTLIELSSRHPLVSGFYKMFAACLQVCQNISFFKSTSTVDPHVKNENESVEAQRAAALFQKYIREVLARLEQYKDDLLASCLYLVLSSPSALTDSNSIIAPIQLALKLGLGYFPLASIGLDAVERWIDIVDREQNSWFAQVLPCLNEYLLVQVSTGDGDGAEGSAVKSRKDRSSKGQTAYTKMVKNVFILGSSSQVQSMKDLQLRILRLLGRQAQYNKLILDRRSARSDDKTAVSDLLAWDPEPRIKFKIPFQEMKTELQLDEMLPRIVDLAEHSLNRQIKVASCELLHSLVILMIGSSAFRARSSQDPKNSPFHKIYQKVFPALLRLAVDVDLVPQSLYRPLVSQLIHWLTISSQYENPETIALLSCCMDAACDTLGPLRDYGAECLGEFVKWSIKQSGTSSSSVNVKSLLKRTYNLASHSNPTKRLGAALIVNRIYRIFREEATLVNQFTLELLYWMLFGLRLAEGDHAGLGTRQQTYQAIAHLQRIIQVKSNLFLKDSRDRRRFPNHDDATLDVVVEWLLNETAQPEVEYTRVCRLLFDSFVKLLPHTSTPGSWIGAKLSQDSKYISNIYKGTGYSSETFADPTVYQKWSAQLASNLSNYIWLLNHPGSPEQLLAQLKTGTIMTACGKFLEKCLLFSRALERDELATPLTATERRQITDQNFVTVRRVISFVSLVASRDLERGGSSLLESLKASGLLGTNFSAVFAACLFNPDSIGNEELLKSGDETKQLKDELETGLKVVKKLPSNVLQHFGKVLRDTIAANSLIPMTPSLNLKGRDPVKCKAALDGIELVQKCGVLSDMFEGSSHKAGQFITSLYETFTEAQGTQDPMWISYCSALLRLCMVDSQCRRKLWDYLLDPENAEQAKLTYLKYADEINRGLATHFSDLTPLLAQSVRSSPLLLTIWNDFLDYMFSHAELAAEKNMFLDMLTTDYSVLENLINSLKSDQAPMAIAICKKVIGLSPRILRMSKTEAFVNYFFKIYQSFFERDPESRQYLALPAMSEAFPILPVFLAYPGARTAEFETIFSRAILNMMPTSSSEYEQGSPRFKDYIAALDLLLKALVASSNTSLFKTLMGIAVRESNHPHMERMQQSIASYALKLPLSKFLETTGHCFDEFLKRTHADLHRRNIIKQILLPILKIVPPLSVTEFYVLNIVSIIGVIKQEPPRLMDVDLRRDFIERECCYDLVHVMYMRLLSEAVNTKESRIVDAFTKGKAVTGKELTVEVFKTANAAKFKQDSTSMTPEAATLREDYKRAAYNALAAAILCTQRKEDFFRQFLFRDNDAKKEYVWENIVDLTAVYHFEQVLSSPLVKTRLSDLRSKSLSPNKTLSTKFQYMSSQYLRDSSLSQSVGMVDDGNVFSDQDPSDGEQGGDEHSKTGSPSMSGASKDAEVKPDNQSPENEHMLELDAINTNPCMKMILQIISELHGSITPPPKEMAREESSMPSWMKDMFKKMVDQRTPLNIRLFLAKIVINMPEAFEMYAHSWIRPFMRLAMEGETFGESMNYFVQDLCVLIVVWGTSVKLENSYEDRVLLLGFLSYLMKNCYHEQRRYLLNNIELIKGVFENWSSIAIVPTNVIYSNFSNKDEKKNITGIQLLGIVLTHDNPPFYKGPEIDLGALREETYYEALVRNMGSSPKAVYTSAAEVCGLVLAYMKKHECMNEEFADMVTRKLSEIIVPASLPGPKPKDGRVQFLNCLHKVQLNYPEMTDAFGPRLLFEYQRVFGEDRTLLLEILAGRAQFIPDLFKSLQGMNFLGCLKLKDEGTQFAALSIIYGLWESLQPEQVMYFLDTLVFEFSSHSSMECRKLYYSILMVLFEKCAGAPHVSKALRTQLLRGLGDPSESIRHTVVEFWHGKNRLPSNTFQRLDQIVKNMYDPQAEDTFLTYATYMLLDPTKKSSDYTEPIFADALPNAKFSESYSNIDTSWRNTSVMTPLFVHTQQSQSQVMRTQATLGDDELRATQSTFEFSMTMDGGAPGIRTQLGGTSNSSSALLFKNPPTQDGAMAPSLFADAPNQKYRRLQYRGFKTDSKTQADRFKRAHDAKVQHLAQATLDKEIARTRSVSMIRKYRAGDLPDIQIPHADILKPLQRLAELDVEICRMLFSKLVMGLMNQADSQTDTEEEAMSFKDGLIDGFKTLLERSTVLYTPFIGSILRICHDYGEADISSELISRVSIRSSNQHLGIILLEKQIQYSDPRERSNKRQKTGGSGFHDLKRKNWVDLATVYKSIDEKDVFKSIYESKVATTEFTSAAIAAEVVGDYDGAVKIYFDGITKHFANEIHVDDVEQSIWAHGRLECLEYLADWGYLEANMMSDLEQNPQDIWTDDYQDPYLHYFLTSYIKLFDGKREEEMLEPWTTDSPNPLFAFIDEAMSHTAHRHVLVTQYQPELALAAIIRKDFKQASHYVRRSYERFLSKWSNLHPLSEKPRLHELANLQQIVEMEEFLGSMDEALRAAPTDPLGSLLTRWERRYPGKTTDTMITWNNIVEDRRLMVQRLEEALPYSRKQEAMVSNHQIRNFLQMSAASRDQGNFYVASNCINAMKHLSAPKYDIYQSQLKLSLSKAAAELDRTAKVDTLIEAMASYEEYSRRARDLDPIQTVGLKLLGSRSYGLLYDLIAESKKVKKEEEDQVDKSVYNHLRASEWAQQLLRSHGGGVDMLQELQKRGFESLETAASVKAGEHMTKKLRLSTANYCDKILRHHENQDENGDTTMTDRDLAVYAQLLIRDTLLSMRDEEMGATELFPRLLQVIEIYPSTQKSFTDLVSSFPGYWTFVCWIPQMVAILDKPTGICVMPILKRIAKQYPNALYYPLTISAENYTFERDSAGERRRAEFIKLRQGIASPLKEDFIFELRRLTNPEHLLKDWLEQTLVLFPNKAKNADQIMTLYQDLRRLMLDTSDSRIGVIAKGFVSRMGSKMDSLCGKTGQKLPTMSNKDFNNNIIKLVRGEIQNVRDLPKKSDAELLKSYSPWLSGFQALDYPNESIDIPGQYTGASPPTQVATIQRFDQRLLVMSSIRKPKRLSILGSDEKEHLFLVKGGEDLRLDQRVQQLFSLMNDLMLKDPQCSQHNISVGTYKVIPMSGSLGILEWVDNTKPLRHCIEGELPNKDGWRRAQEQHSRFVSSFKGEMNGYHELFKHGTRDKVVKHMENLHSHFREDLLRQSIVRLAASPEAFLMLRSEFAKSLAAVNICSYILGIGDRHLENFLVNLSTGCLIPIDFGHAFGSATEALPVPELAPFRLTRQLEAFLNPLGSKGLLEHPMVCIMKALQSKRDVILNTMDIFVKEPLLDWRKHAINQAREQKKRGGDMASFEIDEESVAPPAWYLQQKMGIARKKLEGYNPAHLTAAELNLGHANKGFLSSLVKTTLGDKHFNERARQGKVCTSVQAQVECLIDMATDLDILGRAWIGWMPWV</sequence>
<evidence type="ECO:0000256" key="5">
    <source>
        <dbReference type="ARBA" id="ARBA00022553"/>
    </source>
</evidence>
<dbReference type="Gene3D" id="1.10.1070.11">
    <property type="entry name" value="Phosphatidylinositol 3-/4-kinase, catalytic domain"/>
    <property type="match status" value="1"/>
</dbReference>
<evidence type="ECO:0000256" key="7">
    <source>
        <dbReference type="ARBA" id="ARBA00022741"/>
    </source>
</evidence>
<dbReference type="Proteomes" id="UP000078512">
    <property type="component" value="Unassembled WGS sequence"/>
</dbReference>
<gene>
    <name evidence="19" type="ORF">K457DRAFT_15526</name>
</gene>
<keyword evidence="7" id="KW-0547">Nucleotide-binding</keyword>
<keyword evidence="9" id="KW-0418">Kinase</keyword>
<keyword evidence="6" id="KW-0808">Transferase</keyword>
<dbReference type="PROSITE" id="PS51189">
    <property type="entry name" value="FAT"/>
    <property type="match status" value="1"/>
</dbReference>
<dbReference type="GO" id="GO:0005730">
    <property type="term" value="C:nucleolus"/>
    <property type="evidence" value="ECO:0007669"/>
    <property type="project" value="UniProtKB-SubCell"/>
</dbReference>
<dbReference type="Pfam" id="PF19704">
    <property type="entry name" value="DNAPKcs_CC5"/>
    <property type="match status" value="2"/>
</dbReference>
<protein>
    <recommendedName>
        <fullName evidence="3">DNA-dependent protein kinase catalytic subunit</fullName>
        <ecNumber evidence="2">2.7.11.1</ecNumber>
    </recommendedName>
</protein>
<evidence type="ECO:0000256" key="4">
    <source>
        <dbReference type="ARBA" id="ARBA00022527"/>
    </source>
</evidence>
<dbReference type="InterPro" id="IPR046803">
    <property type="entry name" value="DNAPKcs_CC1-2"/>
</dbReference>
<dbReference type="GO" id="GO:0006303">
    <property type="term" value="P:double-strand break repair via nonhomologous end joining"/>
    <property type="evidence" value="ECO:0007669"/>
    <property type="project" value="InterPro"/>
</dbReference>